<comment type="subcellular location">
    <subcellularLocation>
        <location evidence="9">Mitochondrion outer membrane</location>
    </subcellularLocation>
</comment>
<evidence type="ECO:0000256" key="3">
    <source>
        <dbReference type="ARBA" id="ARBA00022642"/>
    </source>
</evidence>
<reference evidence="12" key="1">
    <citation type="submission" date="2022-08" db="EMBL/GenBank/DDBJ databases">
        <authorList>
            <consortium name="DOE Joint Genome Institute"/>
            <person name="Min B."/>
            <person name="Riley R."/>
            <person name="Sierra-Patev S."/>
            <person name="Naranjo-Ortiz M."/>
            <person name="Looney B."/>
            <person name="Konkel Z."/>
            <person name="Slot J.C."/>
            <person name="Sakamoto Y."/>
            <person name="Steenwyk J.L."/>
            <person name="Rokas A."/>
            <person name="Carro J."/>
            <person name="Camarero S."/>
            <person name="Ferreira P."/>
            <person name="Molpeceres G."/>
            <person name="Ruiz-Duenas F.J."/>
            <person name="Serrano A."/>
            <person name="Henrissat B."/>
            <person name="Drula E."/>
            <person name="Hughes K.W."/>
            <person name="Mata J.L."/>
            <person name="Ishikawa N.K."/>
            <person name="Vargas-Isla R."/>
            <person name="Ushijima S."/>
            <person name="Smith C.A."/>
            <person name="Ahrendt S."/>
            <person name="Andreopoulos W."/>
            <person name="He G."/>
            <person name="Labutti K."/>
            <person name="Lipzen A."/>
            <person name="Ng V."/>
            <person name="Sandor L."/>
            <person name="Barry K."/>
            <person name="Martinez A.T."/>
            <person name="Xiao Y."/>
            <person name="Gibbons J.G."/>
            <person name="Terashima K."/>
            <person name="Hibbett D.S."/>
            <person name="Grigoriev I.V."/>
        </authorList>
    </citation>
    <scope>NUCLEOTIDE SEQUENCE</scope>
    <source>
        <strain evidence="12">TFB10827</strain>
    </source>
</reference>
<keyword evidence="10" id="KW-0812">Transmembrane</keyword>
<evidence type="ECO:0000256" key="9">
    <source>
        <dbReference type="HAMAP-Rule" id="MF_03018"/>
    </source>
</evidence>
<dbReference type="EMBL" id="MU790726">
    <property type="protein sequence ID" value="KAJ3994060.1"/>
    <property type="molecule type" value="Genomic_DNA"/>
</dbReference>
<accession>A0ABQ8Q6H3</accession>
<comment type="similarity">
    <text evidence="9">Belongs to the aromatic-ring hydroxylase family. KMO subfamily.</text>
</comment>
<keyword evidence="9 10" id="KW-0472">Membrane</keyword>
<dbReference type="PANTHER" id="PTHR46028:SF2">
    <property type="entry name" value="KYNURENINE 3-MONOOXYGENASE"/>
    <property type="match status" value="1"/>
</dbReference>
<evidence type="ECO:0000313" key="13">
    <source>
        <dbReference type="Proteomes" id="UP001163828"/>
    </source>
</evidence>
<name>A0ABQ8Q6H3_9AGAR</name>
<protein>
    <recommendedName>
        <fullName evidence="9">Kynurenine 3-monooxygenase</fullName>
        <ecNumber evidence="9">1.14.13.9</ecNumber>
    </recommendedName>
    <alternativeName>
        <fullName evidence="9">Biosynthesis of nicotinic acid protein 4</fullName>
    </alternativeName>
    <alternativeName>
        <fullName evidence="9">Kynurenine 3-hydroxylase</fullName>
    </alternativeName>
</protein>
<evidence type="ECO:0000256" key="4">
    <source>
        <dbReference type="ARBA" id="ARBA00022827"/>
    </source>
</evidence>
<keyword evidence="2 9" id="KW-0285">Flavoprotein</keyword>
<dbReference type="SUPFAM" id="SSF51905">
    <property type="entry name" value="FAD/NAD(P)-binding domain"/>
    <property type="match status" value="1"/>
</dbReference>
<comment type="catalytic activity">
    <reaction evidence="8 9">
        <text>L-kynurenine + NADPH + O2 + H(+) = 3-hydroxy-L-kynurenine + NADP(+) + H2O</text>
        <dbReference type="Rhea" id="RHEA:20545"/>
        <dbReference type="ChEBI" id="CHEBI:15377"/>
        <dbReference type="ChEBI" id="CHEBI:15378"/>
        <dbReference type="ChEBI" id="CHEBI:15379"/>
        <dbReference type="ChEBI" id="CHEBI:57783"/>
        <dbReference type="ChEBI" id="CHEBI:57959"/>
        <dbReference type="ChEBI" id="CHEBI:58125"/>
        <dbReference type="ChEBI" id="CHEBI:58349"/>
        <dbReference type="EC" id="1.14.13.9"/>
    </reaction>
</comment>
<dbReference type="InterPro" id="IPR027545">
    <property type="entry name" value="Kynurenine_monooxygenase"/>
</dbReference>
<dbReference type="HAMAP" id="MF_01971">
    <property type="entry name" value="Kynurenine_monooxygenase"/>
    <property type="match status" value="1"/>
</dbReference>
<feature type="transmembrane region" description="Helical" evidence="10">
    <location>
        <begin position="472"/>
        <end position="495"/>
    </location>
</feature>
<sequence length="502" mass="57282">MSSPNISRKRRAAVIGAGPVGCLAALMLAKRGWEVSLYEGRSALDPRSSLFKSAAKQRSINLAISHRGIAAMHAIDGSMAQRFMQTAIPMKGRMIHHLDGKLYSQLYDRDGQCINSIDRALLNEYFVDQVSASENIRVFFRHKVQTVDFESKNITFENMNTSRKTTASFDFCVGADGSYSVVRRQLMRVVRMDYQQEYIKHEYIEFKMPASQDNEGHLNFALDPSHLHIWPRRSYMFIALPNQDHTFTCTLFAPSEELDRLDTQNIFLNWFKSNFPDALLAIGEKNLINDYTHNPRSPLICTKSNPYHYKDRAILLGDAAHSMVPFYGQGLNCGLEDVRILDVLLSQESVMSTVSERTVDREDERLMRALSRYSQERHKDLLAIAELAMANYVEMRHLVTTPIYLARKALDNLLYTLSSPQYRSLSYLNMVLSSELYAENEPKGWLPLYTLVTFRPDVRYDTVRRTVARQSAILTGVGYVGAAVLLGVAGVWMSYATRSRYR</sequence>
<organism evidence="12 13">
    <name type="scientific">Lentinula boryana</name>
    <dbReference type="NCBI Taxonomy" id="40481"/>
    <lineage>
        <taxon>Eukaryota</taxon>
        <taxon>Fungi</taxon>
        <taxon>Dikarya</taxon>
        <taxon>Basidiomycota</taxon>
        <taxon>Agaricomycotina</taxon>
        <taxon>Agaricomycetes</taxon>
        <taxon>Agaricomycetidae</taxon>
        <taxon>Agaricales</taxon>
        <taxon>Marasmiineae</taxon>
        <taxon>Omphalotaceae</taxon>
        <taxon>Lentinula</taxon>
    </lineage>
</organism>
<keyword evidence="7 9" id="KW-0503">Monooxygenase</keyword>
<proteinExistence type="inferred from homology"/>
<evidence type="ECO:0000256" key="6">
    <source>
        <dbReference type="ARBA" id="ARBA00023002"/>
    </source>
</evidence>
<dbReference type="PANTHER" id="PTHR46028">
    <property type="entry name" value="KYNURENINE 3-MONOOXYGENASE"/>
    <property type="match status" value="1"/>
</dbReference>
<dbReference type="PRINTS" id="PR00420">
    <property type="entry name" value="RNGMNOXGNASE"/>
</dbReference>
<dbReference type="InterPro" id="IPR036188">
    <property type="entry name" value="FAD/NAD-bd_sf"/>
</dbReference>
<evidence type="ECO:0000259" key="11">
    <source>
        <dbReference type="Pfam" id="PF01494"/>
    </source>
</evidence>
<evidence type="ECO:0000313" key="12">
    <source>
        <dbReference type="EMBL" id="KAJ3994060.1"/>
    </source>
</evidence>
<feature type="domain" description="FAD-binding" evidence="11">
    <location>
        <begin position="12"/>
        <end position="345"/>
    </location>
</feature>
<dbReference type="Gene3D" id="3.50.50.60">
    <property type="entry name" value="FAD/NAD(P)-binding domain"/>
    <property type="match status" value="1"/>
</dbReference>
<evidence type="ECO:0000256" key="10">
    <source>
        <dbReference type="SAM" id="Phobius"/>
    </source>
</evidence>
<keyword evidence="10" id="KW-1133">Transmembrane helix</keyword>
<evidence type="ECO:0000256" key="1">
    <source>
        <dbReference type="ARBA" id="ARBA00001974"/>
    </source>
</evidence>
<evidence type="ECO:0000256" key="5">
    <source>
        <dbReference type="ARBA" id="ARBA00022857"/>
    </source>
</evidence>
<dbReference type="Proteomes" id="UP001163828">
    <property type="component" value="Unassembled WGS sequence"/>
</dbReference>
<keyword evidence="4 9" id="KW-0274">FAD</keyword>
<evidence type="ECO:0000256" key="8">
    <source>
        <dbReference type="ARBA" id="ARBA00047818"/>
    </source>
</evidence>
<keyword evidence="9" id="KW-1000">Mitochondrion outer membrane</keyword>
<comment type="function">
    <text evidence="9">Catalyzes the hydroxylation of L-kynurenine (L-Kyn) to form 3-hydroxy-L-kynurenine (L-3OHKyn). Required for synthesis of quinolinic acid.</text>
</comment>
<comment type="cofactor">
    <cofactor evidence="1 9">
        <name>FAD</name>
        <dbReference type="ChEBI" id="CHEBI:57692"/>
    </cofactor>
</comment>
<evidence type="ECO:0000256" key="7">
    <source>
        <dbReference type="ARBA" id="ARBA00023033"/>
    </source>
</evidence>
<keyword evidence="3 9" id="KW-0662">Pyridine nucleotide biosynthesis</keyword>
<dbReference type="InterPro" id="IPR002938">
    <property type="entry name" value="FAD-bd"/>
</dbReference>
<keyword evidence="13" id="KW-1185">Reference proteome</keyword>
<comment type="pathway">
    <text evidence="9">Cofactor biosynthesis; NAD(+) biosynthesis; quinolinate from L-kynurenine: step 1/3.</text>
</comment>
<gene>
    <name evidence="9" type="primary">BNA4</name>
    <name evidence="12" type="ORF">F5050DRAFT_1576370</name>
</gene>
<keyword evidence="9" id="KW-0496">Mitochondrion</keyword>
<keyword evidence="6 9" id="KW-0560">Oxidoreductase</keyword>
<comment type="caution">
    <text evidence="12">The sequence shown here is derived from an EMBL/GenBank/DDBJ whole genome shotgun (WGS) entry which is preliminary data.</text>
</comment>
<evidence type="ECO:0000256" key="2">
    <source>
        <dbReference type="ARBA" id="ARBA00022630"/>
    </source>
</evidence>
<dbReference type="EC" id="1.14.13.9" evidence="9"/>
<dbReference type="Pfam" id="PF01494">
    <property type="entry name" value="FAD_binding_3"/>
    <property type="match status" value="1"/>
</dbReference>
<keyword evidence="5 9" id="KW-0521">NADP</keyword>